<keyword evidence="1" id="KW-0472">Membrane</keyword>
<dbReference type="GO" id="GO:0001664">
    <property type="term" value="F:G protein-coupled receptor binding"/>
    <property type="evidence" value="ECO:0007669"/>
    <property type="project" value="InterPro"/>
</dbReference>
<dbReference type="Pfam" id="PF15854">
    <property type="entry name" value="GPR15L"/>
    <property type="match status" value="1"/>
</dbReference>
<evidence type="ECO:0000256" key="1">
    <source>
        <dbReference type="SAM" id="Phobius"/>
    </source>
</evidence>
<name>A0A6P5BIL3_BOSIN</name>
<dbReference type="InterPro" id="IPR031713">
    <property type="entry name" value="GPR15L"/>
</dbReference>
<dbReference type="CTD" id="387695"/>
<dbReference type="GeneID" id="109553790"/>
<gene>
    <name evidence="3" type="primary">GPR15LG</name>
</gene>
<keyword evidence="1" id="KW-1133">Transmembrane helix</keyword>
<dbReference type="OrthoDB" id="9627112at2759"/>
<feature type="transmembrane region" description="Helical" evidence="1">
    <location>
        <begin position="42"/>
        <end position="65"/>
    </location>
</feature>
<keyword evidence="1" id="KW-0812">Transmembrane</keyword>
<keyword evidence="2" id="KW-1185">Reference proteome</keyword>
<accession>A0A6P5BIL3</accession>
<reference evidence="3" key="1">
    <citation type="submission" date="2025-08" db="UniProtKB">
        <authorList>
            <consortium name="RefSeq"/>
        </authorList>
    </citation>
    <scope>IDENTIFICATION</scope>
    <source>
        <tissue evidence="3">Blood</tissue>
    </source>
</reference>
<protein>
    <submittedName>
        <fullName evidence="3">Protein GPR15LG</fullName>
    </submittedName>
</protein>
<dbReference type="RefSeq" id="XP_019809519.2">
    <property type="nucleotide sequence ID" value="XM_019953960.2"/>
</dbReference>
<dbReference type="Proteomes" id="UP001652663">
    <property type="component" value="Chromosome 28"/>
</dbReference>
<sequence>MRIPSALPTGKHLYLCCSIKFPGGPKGGLLQHSSLPRSRGSWLATMRLLILTSLLCILLLCLSVFSAEGRSHSKHHAKPGKGKPCCLRIPGPDLMTQKGHRTRNCRPCKLKSKHRFWVVPGALPQV</sequence>
<evidence type="ECO:0000313" key="2">
    <source>
        <dbReference type="Proteomes" id="UP001652663"/>
    </source>
</evidence>
<organism evidence="2 3">
    <name type="scientific">Bos indicus</name>
    <name type="common">Zebu</name>
    <dbReference type="NCBI Taxonomy" id="9915"/>
    <lineage>
        <taxon>Eukaryota</taxon>
        <taxon>Metazoa</taxon>
        <taxon>Chordata</taxon>
        <taxon>Craniata</taxon>
        <taxon>Vertebrata</taxon>
        <taxon>Euteleostomi</taxon>
        <taxon>Mammalia</taxon>
        <taxon>Eutheria</taxon>
        <taxon>Laurasiatheria</taxon>
        <taxon>Artiodactyla</taxon>
        <taxon>Ruminantia</taxon>
        <taxon>Pecora</taxon>
        <taxon>Bovidae</taxon>
        <taxon>Bovinae</taxon>
        <taxon>Bos</taxon>
    </lineage>
</organism>
<proteinExistence type="predicted"/>
<evidence type="ECO:0000313" key="3">
    <source>
        <dbReference type="RefSeq" id="XP_019809519.2"/>
    </source>
</evidence>
<dbReference type="KEGG" id="biu:109553790"/>